<name>A0AAE4Z6G4_9BACT</name>
<dbReference type="InterPro" id="IPR050256">
    <property type="entry name" value="Glycosyltransferase_2"/>
</dbReference>
<dbReference type="Proteomes" id="UP000702544">
    <property type="component" value="Unassembled WGS sequence"/>
</dbReference>
<dbReference type="AlphaFoldDB" id="A0AAE4Z6G4"/>
<dbReference type="CDD" id="cd04179">
    <property type="entry name" value="DPM_DPG-synthase_like"/>
    <property type="match status" value="1"/>
</dbReference>
<dbReference type="Gene3D" id="3.90.550.10">
    <property type="entry name" value="Spore Coat Polysaccharide Biosynthesis Protein SpsA, Chain A"/>
    <property type="match status" value="1"/>
</dbReference>
<dbReference type="SUPFAM" id="SSF53448">
    <property type="entry name" value="Nucleotide-diphospho-sugar transferases"/>
    <property type="match status" value="1"/>
</dbReference>
<comment type="caution">
    <text evidence="2">The sequence shown here is derived from an EMBL/GenBank/DDBJ whole genome shotgun (WGS) entry which is preliminary data.</text>
</comment>
<dbReference type="PANTHER" id="PTHR48090">
    <property type="entry name" value="UNDECAPRENYL-PHOSPHATE 4-DEOXY-4-FORMAMIDO-L-ARABINOSE TRANSFERASE-RELATED"/>
    <property type="match status" value="1"/>
</dbReference>
<evidence type="ECO:0000313" key="2">
    <source>
        <dbReference type="EMBL" id="NIR73888.1"/>
    </source>
</evidence>
<dbReference type="InterPro" id="IPR001173">
    <property type="entry name" value="Glyco_trans_2-like"/>
</dbReference>
<dbReference type="InterPro" id="IPR029044">
    <property type="entry name" value="Nucleotide-diphossugar_trans"/>
</dbReference>
<sequence length="248" mass="28200">MRLSVLIPVYNERDTIEEVVRRVRDVEVDVEIICVDDFSTDGTRDVLDKLSGTGQIDQLVLQPKNQGKGAAIRAGLAKATGEAAIIQDADLEYDPEEYSRLLEPIVQGKADAVYGSRFSGMGPHRVLYFWHYVGNKILTLLSNMVTNLNLTDMETCYKMFRREVLESLEIEENRFGLEPEITAKLALGGWRIYEVGISYSGRTYAEGKKINWKDGVSAFRCILKYGLWRRLFRRRQRHASLAEGSEKA</sequence>
<dbReference type="EMBL" id="JAACAK010000017">
    <property type="protein sequence ID" value="NIR73888.1"/>
    <property type="molecule type" value="Genomic_DNA"/>
</dbReference>
<organism evidence="2 3">
    <name type="scientific">Candidatus Kutchimonas denitrificans</name>
    <dbReference type="NCBI Taxonomy" id="3056748"/>
    <lineage>
        <taxon>Bacteria</taxon>
        <taxon>Pseudomonadati</taxon>
        <taxon>Gemmatimonadota</taxon>
        <taxon>Gemmatimonadia</taxon>
        <taxon>Candidatus Palauibacterales</taxon>
        <taxon>Candidatus Palauibacteraceae</taxon>
        <taxon>Candidatus Kutchimonas</taxon>
    </lineage>
</organism>
<feature type="domain" description="Glycosyltransferase 2-like" evidence="1">
    <location>
        <begin position="4"/>
        <end position="167"/>
    </location>
</feature>
<dbReference type="Pfam" id="PF00535">
    <property type="entry name" value="Glycos_transf_2"/>
    <property type="match status" value="1"/>
</dbReference>
<reference evidence="2 3" key="1">
    <citation type="submission" date="2020-01" db="EMBL/GenBank/DDBJ databases">
        <title>Genomes assembled from Gulf of Kutch pelagic sediment metagenomes.</title>
        <authorList>
            <person name="Chandrashekar M."/>
            <person name="Mahajan M.S."/>
            <person name="Dave K.J."/>
            <person name="Vatsa P."/>
            <person name="Nathani N.M."/>
        </authorList>
    </citation>
    <scope>NUCLEOTIDE SEQUENCE [LARGE SCALE GENOMIC DNA]</scope>
    <source>
        <strain evidence="2">KS3-K002</strain>
    </source>
</reference>
<accession>A0AAE4Z6G4</accession>
<evidence type="ECO:0000313" key="3">
    <source>
        <dbReference type="Proteomes" id="UP000702544"/>
    </source>
</evidence>
<gene>
    <name evidence="2" type="ORF">GWO12_02050</name>
</gene>
<proteinExistence type="predicted"/>
<protein>
    <submittedName>
        <fullName evidence="2">Glycosyltransferase family 2 protein</fullName>
    </submittedName>
</protein>
<evidence type="ECO:0000259" key="1">
    <source>
        <dbReference type="Pfam" id="PF00535"/>
    </source>
</evidence>
<dbReference type="PANTHER" id="PTHR48090:SF7">
    <property type="entry name" value="RFBJ PROTEIN"/>
    <property type="match status" value="1"/>
</dbReference>